<evidence type="ECO:0000313" key="3">
    <source>
        <dbReference type="Proteomes" id="UP001144204"/>
    </source>
</evidence>
<keyword evidence="1" id="KW-1133">Transmembrane helix</keyword>
<feature type="transmembrane region" description="Helical" evidence="1">
    <location>
        <begin position="13"/>
        <end position="31"/>
    </location>
</feature>
<sequence length="175" mass="19886">MIWKMKKLSVSDVAILGMLIAVNFILSRFTFSSKFLQIDFVFIVTALIGQWYGPIWDGIIAGLCDIINTLLSGGGYFPEFTVSAILGAIIYGYFFYARQNISWKRIIVAQLLVTIIVNAFLNTLWLLIINHQMPVSLLVIRLIKEVAEFPIQIFCIYVICNAQSIQRVKNSIDQK</sequence>
<reference evidence="2" key="2">
    <citation type="journal article" date="2023" name="PLoS ONE">
        <title>Philodulcilactobacillus myokoensis gen. nov., sp. nov., a fructophilic, acidophilic, and agar-phobic lactic acid bacterium isolated from fermented vegetable extracts.</title>
        <authorList>
            <person name="Kouya T."/>
            <person name="Ishiyama Y."/>
            <person name="Ohashi S."/>
            <person name="Kumakubo R."/>
            <person name="Yamazaki T."/>
            <person name="Otaki T."/>
        </authorList>
    </citation>
    <scope>NUCLEOTIDE SEQUENCE</scope>
    <source>
        <strain evidence="2">WR16-4</strain>
    </source>
</reference>
<comment type="caution">
    <text evidence="2">The sequence shown here is derived from an EMBL/GenBank/DDBJ whole genome shotgun (WGS) entry which is preliminary data.</text>
</comment>
<feature type="transmembrane region" description="Helical" evidence="1">
    <location>
        <begin position="76"/>
        <end position="96"/>
    </location>
</feature>
<reference evidence="2" key="1">
    <citation type="submission" date="2022-07" db="EMBL/GenBank/DDBJ databases">
        <authorList>
            <person name="Kouya T."/>
            <person name="Ishiyama Y."/>
        </authorList>
    </citation>
    <scope>NUCLEOTIDE SEQUENCE</scope>
    <source>
        <strain evidence="2">WR16-4</strain>
    </source>
</reference>
<dbReference type="GO" id="GO:0022857">
    <property type="term" value="F:transmembrane transporter activity"/>
    <property type="evidence" value="ECO:0007669"/>
    <property type="project" value="InterPro"/>
</dbReference>
<protein>
    <submittedName>
        <fullName evidence="2">Folate ECF transporter</fullName>
    </submittedName>
</protein>
<gene>
    <name evidence="2" type="ORF">WR164_08400</name>
</gene>
<name>A0A9W6B1L2_9LACO</name>
<keyword evidence="1" id="KW-0812">Transmembrane</keyword>
<dbReference type="Gene3D" id="1.10.1760.20">
    <property type="match status" value="1"/>
</dbReference>
<dbReference type="InterPro" id="IPR024529">
    <property type="entry name" value="ECF_trnsprt_substrate-spec"/>
</dbReference>
<feature type="transmembrane region" description="Helical" evidence="1">
    <location>
        <begin position="38"/>
        <end position="56"/>
    </location>
</feature>
<dbReference type="RefSeq" id="WP_286136323.1">
    <property type="nucleotide sequence ID" value="NZ_BRPL01000002.1"/>
</dbReference>
<keyword evidence="3" id="KW-1185">Reference proteome</keyword>
<feature type="transmembrane region" description="Helical" evidence="1">
    <location>
        <begin position="149"/>
        <end position="165"/>
    </location>
</feature>
<accession>A0A9W6B1L2</accession>
<keyword evidence="1" id="KW-0472">Membrane</keyword>
<dbReference type="Proteomes" id="UP001144204">
    <property type="component" value="Unassembled WGS sequence"/>
</dbReference>
<organism evidence="2 3">
    <name type="scientific">Philodulcilactobacillus myokoensis</name>
    <dbReference type="NCBI Taxonomy" id="2929573"/>
    <lineage>
        <taxon>Bacteria</taxon>
        <taxon>Bacillati</taxon>
        <taxon>Bacillota</taxon>
        <taxon>Bacilli</taxon>
        <taxon>Lactobacillales</taxon>
        <taxon>Lactobacillaceae</taxon>
        <taxon>Philodulcilactobacillus</taxon>
    </lineage>
</organism>
<dbReference type="Pfam" id="PF12822">
    <property type="entry name" value="ECF_trnsprt"/>
    <property type="match status" value="1"/>
</dbReference>
<evidence type="ECO:0000313" key="2">
    <source>
        <dbReference type="EMBL" id="GLB46861.1"/>
    </source>
</evidence>
<evidence type="ECO:0000256" key="1">
    <source>
        <dbReference type="SAM" id="Phobius"/>
    </source>
</evidence>
<feature type="transmembrane region" description="Helical" evidence="1">
    <location>
        <begin position="108"/>
        <end position="129"/>
    </location>
</feature>
<dbReference type="NCBIfam" id="TIGR04518">
    <property type="entry name" value="ECF_S_folT_fam"/>
    <property type="match status" value="1"/>
</dbReference>
<dbReference type="InterPro" id="IPR030949">
    <property type="entry name" value="ECF_S_folate_fam"/>
</dbReference>
<proteinExistence type="predicted"/>
<dbReference type="AlphaFoldDB" id="A0A9W6B1L2"/>
<dbReference type="EMBL" id="BRPL01000002">
    <property type="protein sequence ID" value="GLB46861.1"/>
    <property type="molecule type" value="Genomic_DNA"/>
</dbReference>